<dbReference type="SUPFAM" id="SSF53448">
    <property type="entry name" value="Nucleotide-diphospho-sugar transferases"/>
    <property type="match status" value="1"/>
</dbReference>
<feature type="domain" description="Glycosyltransferase 2-like" evidence="1">
    <location>
        <begin position="5"/>
        <end position="109"/>
    </location>
</feature>
<dbReference type="RefSeq" id="WP_066133048.1">
    <property type="nucleotide sequence ID" value="NZ_CP014525.1"/>
</dbReference>
<dbReference type="Proteomes" id="UP000076066">
    <property type="component" value="Chromosome"/>
</dbReference>
<dbReference type="InterPro" id="IPR001173">
    <property type="entry name" value="Glyco_trans_2-like"/>
</dbReference>
<dbReference type="Pfam" id="PF00535">
    <property type="entry name" value="Glycos_transf_2"/>
    <property type="match status" value="1"/>
</dbReference>
<evidence type="ECO:0000313" key="2">
    <source>
        <dbReference type="EMBL" id="AMW34251.1"/>
    </source>
</evidence>
<dbReference type="PANTHER" id="PTHR43685">
    <property type="entry name" value="GLYCOSYLTRANSFERASE"/>
    <property type="match status" value="1"/>
</dbReference>
<dbReference type="PANTHER" id="PTHR43685:SF11">
    <property type="entry name" value="GLYCOSYLTRANSFERASE TAGX-RELATED"/>
    <property type="match status" value="1"/>
</dbReference>
<keyword evidence="3" id="KW-1185">Reference proteome</keyword>
<dbReference type="CDD" id="cd00761">
    <property type="entry name" value="Glyco_tranf_GTA_type"/>
    <property type="match status" value="1"/>
</dbReference>
<proteinExistence type="predicted"/>
<accession>A0A143DBY3</accession>
<dbReference type="EMBL" id="CP014525">
    <property type="protein sequence ID" value="AMW34251.1"/>
    <property type="molecule type" value="Genomic_DNA"/>
</dbReference>
<gene>
    <name evidence="2" type="ORF">AY555_02595</name>
</gene>
<dbReference type="InterPro" id="IPR029044">
    <property type="entry name" value="Nucleotide-diphossugar_trans"/>
</dbReference>
<dbReference type="Gene3D" id="3.90.550.10">
    <property type="entry name" value="Spore Coat Polysaccharide Biosynthesis Protein SpsA, Chain A"/>
    <property type="match status" value="1"/>
</dbReference>
<dbReference type="InterPro" id="IPR050834">
    <property type="entry name" value="Glycosyltransf_2"/>
</dbReference>
<dbReference type="KEGG" id="hjo:AY555_02595"/>
<dbReference type="AlphaFoldDB" id="A0A143DBY3"/>
<dbReference type="GeneID" id="53316040"/>
<reference evidence="2 3" key="1">
    <citation type="submission" date="2016-02" db="EMBL/GenBank/DDBJ databases">
        <title>Complete Genome of H5569, the type strain of the newly described species Haematospirillium jordaniae.</title>
        <authorList>
            <person name="Nicholson A.C."/>
            <person name="Humrighouse B.W."/>
            <person name="Loparov V."/>
            <person name="McQuiston J.R."/>
        </authorList>
    </citation>
    <scope>NUCLEOTIDE SEQUENCE [LARGE SCALE GENOMIC DNA]</scope>
    <source>
        <strain evidence="2 3">H5569</strain>
    </source>
</reference>
<dbReference type="OrthoDB" id="3177103at2"/>
<sequence>MLVSHVIPAYNSADTIIRTLDSVQAESLPESLSVEAIVVDDGSSDAAELAEVVSRYSFARLFVHEKNRGMCGARNTGILKSKGDFLIILDSDDELVPRWADTFMSIVSDWPSDTNICYAACRNQEGHPTAEDPDYEGYLTLYDILNERHSGEYIPVFRGHYIRGKPYIDLGTKKSCGIVSYINFALDGPFWVTARVLRIYNEGRAGSVTSGWTSAKKAHEAILCYGALFERHGNLYQQMAPVVWRSKHLRLSVYLRFANMPGFWRCWAYGASFSCIKETIGALLILIVGPRFGAWLAGAAKQIGLIRRYG</sequence>
<evidence type="ECO:0000313" key="3">
    <source>
        <dbReference type="Proteomes" id="UP000076066"/>
    </source>
</evidence>
<name>A0A143DBY3_9PROT</name>
<protein>
    <recommendedName>
        <fullName evidence="1">Glycosyltransferase 2-like domain-containing protein</fullName>
    </recommendedName>
</protein>
<organism evidence="2 3">
    <name type="scientific">Haematospirillum jordaniae</name>
    <dbReference type="NCBI Taxonomy" id="1549855"/>
    <lineage>
        <taxon>Bacteria</taxon>
        <taxon>Pseudomonadati</taxon>
        <taxon>Pseudomonadota</taxon>
        <taxon>Alphaproteobacteria</taxon>
        <taxon>Rhodospirillales</taxon>
        <taxon>Novispirillaceae</taxon>
        <taxon>Haematospirillum</taxon>
    </lineage>
</organism>
<evidence type="ECO:0000259" key="1">
    <source>
        <dbReference type="Pfam" id="PF00535"/>
    </source>
</evidence>
<dbReference type="STRING" id="1549855.AY555_02595"/>